<reference evidence="2" key="1">
    <citation type="journal article" date="2014" name="Nucleic Acids Res.">
        <title>The evolutionary dynamics of variant antigen genes in Babesia reveal a history of genomic innovation underlying host-parasite interaction.</title>
        <authorList>
            <person name="Jackson A.P."/>
            <person name="Otto T.D."/>
            <person name="Darby A."/>
            <person name="Ramaprasad A."/>
            <person name="Xia D."/>
            <person name="Echaide I.E."/>
            <person name="Farber M."/>
            <person name="Gahlot S."/>
            <person name="Gamble J."/>
            <person name="Gupta D."/>
            <person name="Gupta Y."/>
            <person name="Jackson L."/>
            <person name="Malandrin L."/>
            <person name="Malas T.B."/>
            <person name="Moussa E."/>
            <person name="Nair M."/>
            <person name="Reid AJ."/>
            <person name="Sanders M."/>
            <person name="Sharma J."/>
            <person name="Tracey A."/>
            <person name="Quail M.A."/>
            <person name="Weir W."/>
            <person name="Wastling J.M."/>
            <person name="Hall N."/>
            <person name="Willadsen P."/>
            <person name="Lingelbach K."/>
            <person name="Shiels B."/>
            <person name="Tait A."/>
            <person name="Berriman M."/>
            <person name="Allred D.R."/>
            <person name="Pain A."/>
        </authorList>
    </citation>
    <scope>NUCLEOTIDE SEQUENCE</scope>
    <source>
        <strain evidence="2">Bond</strain>
    </source>
</reference>
<dbReference type="OrthoDB" id="366733at2759"/>
<organism evidence="2">
    <name type="scientific">Babesia bigemina</name>
    <dbReference type="NCBI Taxonomy" id="5866"/>
    <lineage>
        <taxon>Eukaryota</taxon>
        <taxon>Sar</taxon>
        <taxon>Alveolata</taxon>
        <taxon>Apicomplexa</taxon>
        <taxon>Aconoidasida</taxon>
        <taxon>Piroplasmida</taxon>
        <taxon>Babesiidae</taxon>
        <taxon>Babesia</taxon>
    </lineage>
</organism>
<dbReference type="GeneID" id="24562177"/>
<reference evidence="2" key="2">
    <citation type="submission" date="2014-06" db="EMBL/GenBank/DDBJ databases">
        <authorList>
            <person name="Aslett M."/>
            <person name="De Silva Nishadi"/>
        </authorList>
    </citation>
    <scope>NUCLEOTIDE SEQUENCE</scope>
    <source>
        <strain evidence="2">Bond</strain>
    </source>
</reference>
<proteinExistence type="predicted"/>
<name>A0A061BKG3_BABBI</name>
<dbReference type="RefSeq" id="XP_012770902.1">
    <property type="nucleotide sequence ID" value="XM_012915448.1"/>
</dbReference>
<feature type="coiled-coil region" evidence="1">
    <location>
        <begin position="120"/>
        <end position="147"/>
    </location>
</feature>
<gene>
    <name evidence="2" type="ORF">BBBOND_0006220</name>
</gene>
<feature type="coiled-coil region" evidence="1">
    <location>
        <begin position="32"/>
        <end position="63"/>
    </location>
</feature>
<protein>
    <submittedName>
        <fullName evidence="2">Uncharacterized protein</fullName>
    </submittedName>
</protein>
<evidence type="ECO:0000313" key="2">
    <source>
        <dbReference type="EMBL" id="CDR71960.1"/>
    </source>
</evidence>
<dbReference type="AlphaFoldDB" id="A0A061BKG3"/>
<evidence type="ECO:0000256" key="1">
    <source>
        <dbReference type="SAM" id="Coils"/>
    </source>
</evidence>
<dbReference type="KEGG" id="bbig:BBBOND_0006220"/>
<dbReference type="VEuPathDB" id="PiroplasmaDB:BBBOND_0006220"/>
<accession>A0A061BKG3</accession>
<dbReference type="EMBL" id="LK055267">
    <property type="protein sequence ID" value="CDR71960.1"/>
    <property type="molecule type" value="Genomic_DNA"/>
</dbReference>
<sequence>MRHVPKKLTDCPENLRESIDWLIQVRYGNGDSDGLDELAKALKKLIEEAIEKATKSLQAEKDKLECPVKYTGHPSNCAYIDTLIEKAGKSKNPNGLNKEQLVKNKQHCQNNHEYYRSDAQKKALQDIKERETQLKDLTNKLSIFTDKNHQKCTDLLTNLCTGLETFLGFNSETKGYTGHGIVYSDLDRLCDGVMGFFHGVLESVEKDPSVTTYYTGMNDTLKTIKESMHNPGGLSAAVTAVSEPLGECDREVTEKTQRT</sequence>
<keyword evidence="1" id="KW-0175">Coiled coil</keyword>